<evidence type="ECO:0000256" key="3">
    <source>
        <dbReference type="ARBA" id="ARBA00004964"/>
    </source>
</evidence>
<dbReference type="InterPro" id="IPR001296">
    <property type="entry name" value="Glyco_trans_1"/>
</dbReference>
<dbReference type="NCBIfam" id="NF001902">
    <property type="entry name" value="PRK00654.2-1"/>
    <property type="match status" value="1"/>
</dbReference>
<reference evidence="14 15" key="1">
    <citation type="submission" date="2016-09" db="EMBL/GenBank/DDBJ databases">
        <title>Acidihalobacter prosperus V6 (DSM14174).</title>
        <authorList>
            <person name="Khaleque H.N."/>
            <person name="Ramsay J.P."/>
            <person name="Murphy R.J.T."/>
            <person name="Kaksonen A.H."/>
            <person name="Boxall N.J."/>
            <person name="Watkin E.L.J."/>
        </authorList>
    </citation>
    <scope>NUCLEOTIDE SEQUENCE [LARGE SCALE GENOMIC DNA]</scope>
    <source>
        <strain evidence="14 15">V6</strain>
    </source>
</reference>
<evidence type="ECO:0000259" key="13">
    <source>
        <dbReference type="Pfam" id="PF08323"/>
    </source>
</evidence>
<name>A0A1D8K671_9GAMM</name>
<dbReference type="Proteomes" id="UP000095342">
    <property type="component" value="Chromosome"/>
</dbReference>
<evidence type="ECO:0000259" key="12">
    <source>
        <dbReference type="Pfam" id="PF00534"/>
    </source>
</evidence>
<evidence type="ECO:0000256" key="2">
    <source>
        <dbReference type="ARBA" id="ARBA00002764"/>
    </source>
</evidence>
<dbReference type="NCBIfam" id="TIGR02095">
    <property type="entry name" value="glgA"/>
    <property type="match status" value="1"/>
</dbReference>
<dbReference type="InterPro" id="IPR013534">
    <property type="entry name" value="Starch_synth_cat_dom"/>
</dbReference>
<dbReference type="InterPro" id="IPR011835">
    <property type="entry name" value="GS/SS"/>
</dbReference>
<feature type="domain" description="Glycosyl transferase family 1" evidence="12">
    <location>
        <begin position="296"/>
        <end position="448"/>
    </location>
</feature>
<evidence type="ECO:0000256" key="7">
    <source>
        <dbReference type="ARBA" id="ARBA00022676"/>
    </source>
</evidence>
<dbReference type="NCBIfam" id="NF001905">
    <property type="entry name" value="PRK00654.2-4"/>
    <property type="match status" value="1"/>
</dbReference>
<dbReference type="Pfam" id="PF08323">
    <property type="entry name" value="Glyco_transf_5"/>
    <property type="match status" value="1"/>
</dbReference>
<dbReference type="CDD" id="cd03791">
    <property type="entry name" value="GT5_Glycogen_synthase_DULL1-like"/>
    <property type="match status" value="1"/>
</dbReference>
<dbReference type="Gene3D" id="3.40.50.2000">
    <property type="entry name" value="Glycogen Phosphorylase B"/>
    <property type="match status" value="2"/>
</dbReference>
<organism evidence="14 15">
    <name type="scientific">Acidihalobacter aeolianus</name>
    <dbReference type="NCBI Taxonomy" id="2792603"/>
    <lineage>
        <taxon>Bacteria</taxon>
        <taxon>Pseudomonadati</taxon>
        <taxon>Pseudomonadota</taxon>
        <taxon>Gammaproteobacteria</taxon>
        <taxon>Chromatiales</taxon>
        <taxon>Ectothiorhodospiraceae</taxon>
        <taxon>Acidihalobacter</taxon>
    </lineage>
</organism>
<dbReference type="Pfam" id="PF00534">
    <property type="entry name" value="Glycos_transf_1"/>
    <property type="match status" value="1"/>
</dbReference>
<evidence type="ECO:0000256" key="4">
    <source>
        <dbReference type="ARBA" id="ARBA00010281"/>
    </source>
</evidence>
<evidence type="ECO:0000256" key="6">
    <source>
        <dbReference type="ARBA" id="ARBA00019935"/>
    </source>
</evidence>
<dbReference type="KEGG" id="aaeo:BJI67_04680"/>
<dbReference type="SUPFAM" id="SSF53756">
    <property type="entry name" value="UDP-Glycosyltransferase/glycogen phosphorylase"/>
    <property type="match status" value="1"/>
</dbReference>
<dbReference type="GO" id="GO:0005978">
    <property type="term" value="P:glycogen biosynthetic process"/>
    <property type="evidence" value="ECO:0007669"/>
    <property type="project" value="UniProtKB-UniRule"/>
</dbReference>
<accession>A0A1D8K671</accession>
<dbReference type="HAMAP" id="MF_00484">
    <property type="entry name" value="Glycogen_synth"/>
    <property type="match status" value="1"/>
</dbReference>
<protein>
    <recommendedName>
        <fullName evidence="6 11">Glycogen synthase</fullName>
        <ecNumber evidence="5 11">2.4.1.21</ecNumber>
    </recommendedName>
    <alternativeName>
        <fullName evidence="10 11">Starch [bacterial glycogen] synthase</fullName>
    </alternativeName>
</protein>
<sequence>MYIVMVASECAPVAKVGGLGDVVFGLSRELEIRGNAVEIILPKYDCMRYDQIWGLQVVYEDLWVTWFNRFIHCTVFFGYVHGRKCFFIEPHSEENFFNRGTFYGFPDEHMRFAFFTKAAMEFMLKSGKRPDVIHSHDWQTALVAPLLYEIYAHHGMANQRVCHTIHNFKHQGIAGANVLWATGLGRPEYYFDLARMGDDFNRTAINFMKGAIVYSNFITTVSPRHAWEVRHTEQGFGLGHLLHMHQAKFGGVLNGLDYEMWNPESDPHLPAHYGIATLEHKYDDKRALRERLWLADNYKPIVAYVGRLDQQKGVHLIRHAIYYSLANGAQFVLLGSSPESSINGQFLHIKAELNDNPDCHLEIGYNEELAHLIYAGADIIVVPSMYEPCGLTQMIGLRYGTVPVVRAVGGLADTVFDRDFSDKPPAERNGYVFHQTDELALETALGRAIGLWQHHPDDFRELIENGMRCDFSWNHPGEHYLRIYEYIRHR</sequence>
<evidence type="ECO:0000313" key="15">
    <source>
        <dbReference type="Proteomes" id="UP000095342"/>
    </source>
</evidence>
<gene>
    <name evidence="11" type="primary">glgA</name>
    <name evidence="14" type="ORF">BJI67_04680</name>
</gene>
<comment type="function">
    <text evidence="2 11">Synthesizes alpha-1,4-glucan chains using ADP-glucose.</text>
</comment>
<dbReference type="EMBL" id="CP017448">
    <property type="protein sequence ID" value="AOV16462.1"/>
    <property type="molecule type" value="Genomic_DNA"/>
</dbReference>
<evidence type="ECO:0000256" key="10">
    <source>
        <dbReference type="ARBA" id="ARBA00031722"/>
    </source>
</evidence>
<dbReference type="GO" id="GO:0009011">
    <property type="term" value="F:alpha-1,4-glucan glucosyltransferase (ADP-glucose donor) activity"/>
    <property type="evidence" value="ECO:0007669"/>
    <property type="project" value="UniProtKB-UniRule"/>
</dbReference>
<keyword evidence="7 11" id="KW-0328">Glycosyltransferase</keyword>
<dbReference type="AlphaFoldDB" id="A0A1D8K671"/>
<dbReference type="PANTHER" id="PTHR46083:SF1">
    <property type="entry name" value="GLYCOGEN SYNTHASE 2-RELATED"/>
    <property type="match status" value="1"/>
</dbReference>
<keyword evidence="9 11" id="KW-0320">Glycogen biosynthesis</keyword>
<evidence type="ECO:0000256" key="11">
    <source>
        <dbReference type="HAMAP-Rule" id="MF_00484"/>
    </source>
</evidence>
<feature type="domain" description="Starch synthase catalytic" evidence="13">
    <location>
        <begin position="3"/>
        <end position="243"/>
    </location>
</feature>
<feature type="binding site" evidence="11">
    <location>
        <position position="15"/>
    </location>
    <ligand>
        <name>ADP-alpha-D-glucose</name>
        <dbReference type="ChEBI" id="CHEBI:57498"/>
    </ligand>
</feature>
<dbReference type="UniPathway" id="UPA00164"/>
<keyword evidence="8 11" id="KW-0808">Transferase</keyword>
<evidence type="ECO:0000256" key="9">
    <source>
        <dbReference type="ARBA" id="ARBA00023056"/>
    </source>
</evidence>
<dbReference type="GO" id="GO:0004373">
    <property type="term" value="F:alpha-1,4-glucan glucosyltransferase (UDP-glucose donor) activity"/>
    <property type="evidence" value="ECO:0007669"/>
    <property type="project" value="InterPro"/>
</dbReference>
<comment type="similarity">
    <text evidence="4 11">Belongs to the glycosyltransferase 1 family. Bacterial/plant glycogen synthase subfamily.</text>
</comment>
<dbReference type="EC" id="2.4.1.21" evidence="5 11"/>
<dbReference type="RefSeq" id="WP_070072054.1">
    <property type="nucleotide sequence ID" value="NZ_CP017448.1"/>
</dbReference>
<dbReference type="PANTHER" id="PTHR46083">
    <property type="match status" value="1"/>
</dbReference>
<evidence type="ECO:0000256" key="8">
    <source>
        <dbReference type="ARBA" id="ARBA00022679"/>
    </source>
</evidence>
<comment type="catalytic activity">
    <reaction evidence="1 11">
        <text>[(1-&gt;4)-alpha-D-glucosyl](n) + ADP-alpha-D-glucose = [(1-&gt;4)-alpha-D-glucosyl](n+1) + ADP + H(+)</text>
        <dbReference type="Rhea" id="RHEA:18189"/>
        <dbReference type="Rhea" id="RHEA-COMP:9584"/>
        <dbReference type="Rhea" id="RHEA-COMP:9587"/>
        <dbReference type="ChEBI" id="CHEBI:15378"/>
        <dbReference type="ChEBI" id="CHEBI:15444"/>
        <dbReference type="ChEBI" id="CHEBI:57498"/>
        <dbReference type="ChEBI" id="CHEBI:456216"/>
        <dbReference type="EC" id="2.4.1.21"/>
    </reaction>
</comment>
<proteinExistence type="inferred from homology"/>
<keyword evidence="15" id="KW-1185">Reference proteome</keyword>
<evidence type="ECO:0000256" key="1">
    <source>
        <dbReference type="ARBA" id="ARBA00001478"/>
    </source>
</evidence>
<comment type="pathway">
    <text evidence="3 11">Glycan biosynthesis; glycogen biosynthesis.</text>
</comment>
<evidence type="ECO:0000313" key="14">
    <source>
        <dbReference type="EMBL" id="AOV16462.1"/>
    </source>
</evidence>
<evidence type="ECO:0000256" key="5">
    <source>
        <dbReference type="ARBA" id="ARBA00012588"/>
    </source>
</evidence>